<dbReference type="InterPro" id="IPR001188">
    <property type="entry name" value="Sperm_putr-bd"/>
</dbReference>
<dbReference type="SUPFAM" id="SSF53850">
    <property type="entry name" value="Periplasmic binding protein-like II"/>
    <property type="match status" value="1"/>
</dbReference>
<dbReference type="InterPro" id="IPR006059">
    <property type="entry name" value="SBP"/>
</dbReference>
<keyword evidence="5" id="KW-1133">Transmembrane helix</keyword>
<evidence type="ECO:0000256" key="5">
    <source>
        <dbReference type="SAM" id="Phobius"/>
    </source>
</evidence>
<evidence type="ECO:0000256" key="1">
    <source>
        <dbReference type="ARBA" id="ARBA00004418"/>
    </source>
</evidence>
<evidence type="ECO:0000313" key="7">
    <source>
        <dbReference type="Proteomes" id="UP000263098"/>
    </source>
</evidence>
<organism evidence="6 7">
    <name type="scientific">Bacteroides graminisolvens</name>
    <dbReference type="NCBI Taxonomy" id="477666"/>
    <lineage>
        <taxon>Bacteria</taxon>
        <taxon>Pseudomonadati</taxon>
        <taxon>Bacteroidota</taxon>
        <taxon>Bacteroidia</taxon>
        <taxon>Bacteroidales</taxon>
        <taxon>Bacteroidaceae</taxon>
        <taxon>Bacteroides</taxon>
    </lineage>
</organism>
<dbReference type="EMBL" id="DPVG01000279">
    <property type="protein sequence ID" value="HCK24655.1"/>
    <property type="molecule type" value="Genomic_DNA"/>
</dbReference>
<gene>
    <name evidence="6" type="ORF">DHW31_07750</name>
</gene>
<evidence type="ECO:0000256" key="4">
    <source>
        <dbReference type="ARBA" id="ARBA00022764"/>
    </source>
</evidence>
<dbReference type="PANTHER" id="PTHR30222">
    <property type="entry name" value="SPERMIDINE/PUTRESCINE-BINDING PERIPLASMIC PROTEIN"/>
    <property type="match status" value="1"/>
</dbReference>
<dbReference type="AlphaFoldDB" id="A0A3D2SEH4"/>
<comment type="subcellular location">
    <subcellularLocation>
        <location evidence="1">Periplasm</location>
    </subcellularLocation>
</comment>
<dbReference type="GO" id="GO:0015846">
    <property type="term" value="P:polyamine transport"/>
    <property type="evidence" value="ECO:0007669"/>
    <property type="project" value="InterPro"/>
</dbReference>
<keyword evidence="5" id="KW-0812">Transmembrane</keyword>
<dbReference type="PRINTS" id="PR00909">
    <property type="entry name" value="SPERMDNBNDNG"/>
</dbReference>
<feature type="transmembrane region" description="Helical" evidence="5">
    <location>
        <begin position="401"/>
        <end position="422"/>
    </location>
</feature>
<dbReference type="GO" id="GO:0019808">
    <property type="term" value="F:polyamine binding"/>
    <property type="evidence" value="ECO:0007669"/>
    <property type="project" value="InterPro"/>
</dbReference>
<dbReference type="Pfam" id="PF13416">
    <property type="entry name" value="SBP_bac_8"/>
    <property type="match status" value="1"/>
</dbReference>
<proteinExistence type="predicted"/>
<protein>
    <submittedName>
        <fullName evidence="6">Spermidine/putrescine ABC transporter</fullName>
    </submittedName>
</protein>
<evidence type="ECO:0000256" key="2">
    <source>
        <dbReference type="ARBA" id="ARBA00022448"/>
    </source>
</evidence>
<keyword evidence="2" id="KW-0813">Transport</keyword>
<evidence type="ECO:0000256" key="3">
    <source>
        <dbReference type="ARBA" id="ARBA00022729"/>
    </source>
</evidence>
<keyword evidence="3" id="KW-0732">Signal</keyword>
<accession>A0A3D2SEH4</accession>
<keyword evidence="4" id="KW-0574">Periplasm</keyword>
<dbReference type="PROSITE" id="PS51257">
    <property type="entry name" value="PROKAR_LIPOPROTEIN"/>
    <property type="match status" value="1"/>
</dbReference>
<dbReference type="CDD" id="cd13663">
    <property type="entry name" value="PBP2_PotD_PotF_like_2"/>
    <property type="match status" value="1"/>
</dbReference>
<reference evidence="6 7" key="1">
    <citation type="journal article" date="2018" name="Nat. Biotechnol.">
        <title>A standardized bacterial taxonomy based on genome phylogeny substantially revises the tree of life.</title>
        <authorList>
            <person name="Parks D.H."/>
            <person name="Chuvochina M."/>
            <person name="Waite D.W."/>
            <person name="Rinke C."/>
            <person name="Skarshewski A."/>
            <person name="Chaumeil P.A."/>
            <person name="Hugenholtz P."/>
        </authorList>
    </citation>
    <scope>NUCLEOTIDE SEQUENCE [LARGE SCALE GENOMIC DNA]</scope>
    <source>
        <strain evidence="6">UBA9667</strain>
    </source>
</reference>
<dbReference type="GO" id="GO:0042597">
    <property type="term" value="C:periplasmic space"/>
    <property type="evidence" value="ECO:0007669"/>
    <property type="project" value="UniProtKB-SubCell"/>
</dbReference>
<dbReference type="PANTHER" id="PTHR30222:SF17">
    <property type="entry name" value="SPERMIDINE_PUTRESCINE-BINDING PERIPLASMIC PROTEIN"/>
    <property type="match status" value="1"/>
</dbReference>
<evidence type="ECO:0000313" key="6">
    <source>
        <dbReference type="EMBL" id="HCK24655.1"/>
    </source>
</evidence>
<dbReference type="Gene3D" id="3.40.190.10">
    <property type="entry name" value="Periplasmic binding protein-like II"/>
    <property type="match status" value="2"/>
</dbReference>
<name>A0A3D2SEH4_9BACE</name>
<comment type="caution">
    <text evidence="6">The sequence shown here is derived from an EMBL/GenBank/DDBJ whole genome shotgun (WGS) entry which is preliminary data.</text>
</comment>
<dbReference type="Proteomes" id="UP000263098">
    <property type="component" value="Unassembled WGS sequence"/>
</dbReference>
<keyword evidence="5" id="KW-0472">Membrane</keyword>
<sequence>MKRYTIYLLTFFLYLSLTACYNSGEPRENVLKIYNWADYIDEEVLKEFQTYYKEQTGEDIRIVYQTFDINEVMLTKIEKGHEDFDVVCPSEYIIERMLKKKLLLPIDTTLGGTANNLHNIAPYIRSQIDKLSQPGQQASRYAVCYMWGTTGILYNKKFVSDVDASSWSCLWNVKYKGKILMKESYRDAYGTAAIYAHANELRNGTITVEDLMNDYSPQAMAVVEQYLKAMKPLIAGWESDFGKEMMTKNKAWLNLTWSGDAVWAIEEAASVGVELDYQVPVEGSNIWYDGWVIPKYAGNPKAASYFINFLCRPDIALRNMDATGYVSAVATPEILEAQTDTTLGYYSDLTYFFGPEADSVQIDRIQYPDKKVVERCAMIRDFGDKTQNVLEIWSRIKGDNLGVGITILIFAVVAFMSGWTIYKRWLKYKRNKMQRRRNRRKTFRTFRKP</sequence>